<organism evidence="2 3">
    <name type="scientific">Azotobacter beijerinckii</name>
    <dbReference type="NCBI Taxonomy" id="170623"/>
    <lineage>
        <taxon>Bacteria</taxon>
        <taxon>Pseudomonadati</taxon>
        <taxon>Pseudomonadota</taxon>
        <taxon>Gammaproteobacteria</taxon>
        <taxon>Pseudomonadales</taxon>
        <taxon>Pseudomonadaceae</taxon>
        <taxon>Azotobacter</taxon>
    </lineage>
</organism>
<gene>
    <name evidence="2" type="ORF">SAMN04244579_02149</name>
</gene>
<evidence type="ECO:0000313" key="3">
    <source>
        <dbReference type="Proteomes" id="UP000199005"/>
    </source>
</evidence>
<feature type="transmembrane region" description="Helical" evidence="1">
    <location>
        <begin position="279"/>
        <end position="295"/>
    </location>
</feature>
<keyword evidence="1" id="KW-0472">Membrane</keyword>
<sequence>MINNIEHDGEQLLFKLQGGTTQEDAYTYLKEVGCVKPGNLECEGSSILLQSNDDAWRDRFMPFSTSKDELWNRLRSQKKKPEHFYLIGDDNHESFKKRVDFFFSWKSVLEDLSYHEGGKESSHKFIYFLSKDSQLKKFEVSYFLSCKELESILFSDDDLGSISRLESSLLDKADVHAIERQHVMREALLEMLSGAETISVKDLMGRTAEFSKNYDSRYKIYVSKFSVNKTISEIESERINYLSKIQDSIMSQQGKAFAIPGVMIAIGALLRFAGNTWDFILVALGMLISTWMVTAQNKSTQKYLDFLWAQIEHSFKKYDDIIIGLEEIKAAIKESDSLLKKSIKNAKRSLGVLTKISWVIFGVVCVIISIRSNLFDGLPSILTNLFLYL</sequence>
<proteinExistence type="predicted"/>
<feature type="transmembrane region" description="Helical" evidence="1">
    <location>
        <begin position="350"/>
        <end position="370"/>
    </location>
</feature>
<keyword evidence="1" id="KW-0812">Transmembrane</keyword>
<dbReference type="AlphaFoldDB" id="A0A1H6TSE6"/>
<keyword evidence="1" id="KW-1133">Transmembrane helix</keyword>
<reference evidence="2 3" key="1">
    <citation type="submission" date="2016-10" db="EMBL/GenBank/DDBJ databases">
        <authorList>
            <person name="de Groot N.N."/>
        </authorList>
    </citation>
    <scope>NUCLEOTIDE SEQUENCE [LARGE SCALE GENOMIC DNA]</scope>
    <source>
        <strain evidence="2 3">DSM 1041</strain>
    </source>
</reference>
<dbReference type="Proteomes" id="UP000199005">
    <property type="component" value="Unassembled WGS sequence"/>
</dbReference>
<name>A0A1H6TSE6_9GAMM</name>
<evidence type="ECO:0000256" key="1">
    <source>
        <dbReference type="SAM" id="Phobius"/>
    </source>
</evidence>
<protein>
    <submittedName>
        <fullName evidence="2">Uncharacterized protein</fullName>
    </submittedName>
</protein>
<dbReference type="EMBL" id="FNYO01000022">
    <property type="protein sequence ID" value="SEI82941.1"/>
    <property type="molecule type" value="Genomic_DNA"/>
</dbReference>
<evidence type="ECO:0000313" key="2">
    <source>
        <dbReference type="EMBL" id="SEI82941.1"/>
    </source>
</evidence>
<accession>A0A1H6TSE6</accession>
<dbReference type="RefSeq" id="WP_090899345.1">
    <property type="nucleotide sequence ID" value="NZ_FNYO01000022.1"/>
</dbReference>